<dbReference type="InterPro" id="IPR006674">
    <property type="entry name" value="HD_domain"/>
</dbReference>
<dbReference type="CDD" id="cd01668">
    <property type="entry name" value="TGS_RSH"/>
    <property type="match status" value="1"/>
</dbReference>
<comment type="caution">
    <text evidence="4">The sequence shown here is derived from an EMBL/GenBank/DDBJ whole genome shotgun (WGS) entry which is preliminary data.</text>
</comment>
<dbReference type="InterPro" id="IPR003607">
    <property type="entry name" value="HD/PDEase_dom"/>
</dbReference>
<dbReference type="PANTHER" id="PTHR21262:SF31">
    <property type="entry name" value="GTP PYROPHOSPHOKINASE"/>
    <property type="match status" value="1"/>
</dbReference>
<feature type="domain" description="TGS" evidence="3">
    <location>
        <begin position="410"/>
        <end position="471"/>
    </location>
</feature>
<dbReference type="Pfam" id="PF02824">
    <property type="entry name" value="TGS"/>
    <property type="match status" value="1"/>
</dbReference>
<dbReference type="EMBL" id="PCVC01000044">
    <property type="protein sequence ID" value="PIQ66933.1"/>
    <property type="molecule type" value="Genomic_DNA"/>
</dbReference>
<dbReference type="AlphaFoldDB" id="A0A2H0K8L8"/>
<evidence type="ECO:0000259" key="3">
    <source>
        <dbReference type="PROSITE" id="PS51880"/>
    </source>
</evidence>
<evidence type="ECO:0000313" key="4">
    <source>
        <dbReference type="EMBL" id="PIQ66933.1"/>
    </source>
</evidence>
<feature type="domain" description="HD" evidence="2">
    <location>
        <begin position="44"/>
        <end position="142"/>
    </location>
</feature>
<evidence type="ECO:0008006" key="6">
    <source>
        <dbReference type="Google" id="ProtNLM"/>
    </source>
</evidence>
<dbReference type="SMART" id="SM00471">
    <property type="entry name" value="HDc"/>
    <property type="match status" value="1"/>
</dbReference>
<dbReference type="SUPFAM" id="SSF109604">
    <property type="entry name" value="HD-domain/PDEase-like"/>
    <property type="match status" value="1"/>
</dbReference>
<dbReference type="FunFam" id="3.30.460.10:FF:000001">
    <property type="entry name" value="GTP pyrophosphokinase RelA"/>
    <property type="match status" value="1"/>
</dbReference>
<dbReference type="GO" id="GO:0015969">
    <property type="term" value="P:guanosine tetraphosphate metabolic process"/>
    <property type="evidence" value="ECO:0007669"/>
    <property type="project" value="InterPro"/>
</dbReference>
<evidence type="ECO:0000313" key="5">
    <source>
        <dbReference type="Proteomes" id="UP000229834"/>
    </source>
</evidence>
<dbReference type="Gene3D" id="3.10.20.30">
    <property type="match status" value="1"/>
</dbReference>
<dbReference type="CDD" id="cd05399">
    <property type="entry name" value="NT_Rel-Spo_like"/>
    <property type="match status" value="1"/>
</dbReference>
<dbReference type="PANTHER" id="PTHR21262">
    <property type="entry name" value="GUANOSINE-3',5'-BIS DIPHOSPHATE 3'-PYROPHOSPHOHYDROLASE"/>
    <property type="match status" value="1"/>
</dbReference>
<comment type="similarity">
    <text evidence="1">Belongs to the RelA/SpoT family.</text>
</comment>
<dbReference type="SMART" id="SM00954">
    <property type="entry name" value="RelA_SpoT"/>
    <property type="match status" value="1"/>
</dbReference>
<sequence>MAKLSEIVTLINNPQKDQIDLVSRAFEFAETAHKNKVRLSGEPYFLHSLETAKILAEYGMDTYTIAAGLLHDTIEDGAASREDIESEFGKEILFLVEGVTKLGKIRYQGLDRHNESLRKLFIAISQDIRVLMIKLADRLHNMRTLSFVPTEKQKRIASETLEIYAPTAYRLGIRKLSRELEDLSFLFLFPKEYSNVETVVKQKYGEMVSNLEKFIKSVKKSLAKEGMVSVKTEYRVKGMYSLYKKLQSKEKNVEKIYDILAVRIIVETINDCYQALGIVHGNWRPLPGRIKDYIAFPKPNGYQSLHTTVFVGDGNIVEIQIRTNDMHHHCEYGIASHILYKGGKDSKKLYENLNWIPKFVQQINFSPLANTLATKYKNIPDWIKELAKIQTNQENEVSLQNDIRNDFFNQRIFVFTPKGDVIDLPKESSPIDFAFAIHSDVGNHMFGAKVSGKMASLDSKLNNGDIVEILTRPSAKPSSKWLEYAKTSGAKKHIRANLQKKK</sequence>
<protein>
    <recommendedName>
        <fullName evidence="6">TGS domain-containing protein</fullName>
    </recommendedName>
</protein>
<reference evidence="4 5" key="1">
    <citation type="submission" date="2017-09" db="EMBL/GenBank/DDBJ databases">
        <title>Depth-based differentiation of microbial function through sediment-hosted aquifers and enrichment of novel symbionts in the deep terrestrial subsurface.</title>
        <authorList>
            <person name="Probst A.J."/>
            <person name="Ladd B."/>
            <person name="Jarett J.K."/>
            <person name="Geller-Mcgrath D.E."/>
            <person name="Sieber C.M."/>
            <person name="Emerson J.B."/>
            <person name="Anantharaman K."/>
            <person name="Thomas B.C."/>
            <person name="Malmstrom R."/>
            <person name="Stieglmeier M."/>
            <person name="Klingl A."/>
            <person name="Woyke T."/>
            <person name="Ryan C.M."/>
            <person name="Banfield J.F."/>
        </authorList>
    </citation>
    <scope>NUCLEOTIDE SEQUENCE [LARGE SCALE GENOMIC DNA]</scope>
    <source>
        <strain evidence="4">CG11_big_fil_rev_8_21_14_0_20_40_24</strain>
    </source>
</reference>
<dbReference type="SUPFAM" id="SSF81271">
    <property type="entry name" value="TGS-like"/>
    <property type="match status" value="1"/>
</dbReference>
<dbReference type="GO" id="GO:0005886">
    <property type="term" value="C:plasma membrane"/>
    <property type="evidence" value="ECO:0007669"/>
    <property type="project" value="TreeGrafter"/>
</dbReference>
<dbReference type="SUPFAM" id="SSF81301">
    <property type="entry name" value="Nucleotidyltransferase"/>
    <property type="match status" value="1"/>
</dbReference>
<proteinExistence type="inferred from homology"/>
<evidence type="ECO:0000259" key="2">
    <source>
        <dbReference type="PROSITE" id="PS51831"/>
    </source>
</evidence>
<dbReference type="CDD" id="cd00077">
    <property type="entry name" value="HDc"/>
    <property type="match status" value="1"/>
</dbReference>
<dbReference type="Pfam" id="PF04607">
    <property type="entry name" value="RelA_SpoT"/>
    <property type="match status" value="1"/>
</dbReference>
<dbReference type="Pfam" id="PF13328">
    <property type="entry name" value="HD_4"/>
    <property type="match status" value="1"/>
</dbReference>
<dbReference type="InterPro" id="IPR033655">
    <property type="entry name" value="TGS_RelA/SpoT"/>
</dbReference>
<dbReference type="Gene3D" id="1.10.3210.10">
    <property type="entry name" value="Hypothetical protein af1432"/>
    <property type="match status" value="1"/>
</dbReference>
<accession>A0A2H0K8L8</accession>
<dbReference type="FunFam" id="3.10.20.30:FF:000002">
    <property type="entry name" value="GTP pyrophosphokinase (RelA/SpoT)"/>
    <property type="match status" value="1"/>
</dbReference>
<dbReference type="PROSITE" id="PS51831">
    <property type="entry name" value="HD"/>
    <property type="match status" value="1"/>
</dbReference>
<dbReference type="InterPro" id="IPR043519">
    <property type="entry name" value="NT_sf"/>
</dbReference>
<dbReference type="PROSITE" id="PS51880">
    <property type="entry name" value="TGS"/>
    <property type="match status" value="1"/>
</dbReference>
<dbReference type="InterPro" id="IPR012676">
    <property type="entry name" value="TGS-like"/>
</dbReference>
<dbReference type="Proteomes" id="UP000229834">
    <property type="component" value="Unassembled WGS sequence"/>
</dbReference>
<dbReference type="Gene3D" id="3.30.460.10">
    <property type="entry name" value="Beta Polymerase, domain 2"/>
    <property type="match status" value="1"/>
</dbReference>
<gene>
    <name evidence="4" type="ORF">COV95_01470</name>
</gene>
<evidence type="ECO:0000256" key="1">
    <source>
        <dbReference type="ARBA" id="ARBA00007476"/>
    </source>
</evidence>
<dbReference type="InterPro" id="IPR004095">
    <property type="entry name" value="TGS"/>
</dbReference>
<organism evidence="4 5">
    <name type="scientific">Candidatus Zambryskibacteria bacterium CG11_big_fil_rev_8_21_14_0_20_40_24</name>
    <dbReference type="NCBI Taxonomy" id="1975116"/>
    <lineage>
        <taxon>Bacteria</taxon>
        <taxon>Candidatus Zambryskiibacteriota</taxon>
    </lineage>
</organism>
<name>A0A2H0K8L8_9BACT</name>
<dbReference type="InterPro" id="IPR007685">
    <property type="entry name" value="RelA_SpoT"/>
</dbReference>
<dbReference type="InterPro" id="IPR012675">
    <property type="entry name" value="Beta-grasp_dom_sf"/>
</dbReference>
<dbReference type="FunFam" id="1.10.3210.10:FF:000001">
    <property type="entry name" value="GTP pyrophosphokinase RelA"/>
    <property type="match status" value="1"/>
</dbReference>